<dbReference type="PATRIC" id="fig|1561003.3.peg.449"/>
<dbReference type="Proteomes" id="UP000198651">
    <property type="component" value="Chromosome I"/>
</dbReference>
<organism evidence="4 5">
    <name type="scientific">Candidatus Ichthyocystis hellenicum</name>
    <dbReference type="NCBI Taxonomy" id="1561003"/>
    <lineage>
        <taxon>Bacteria</taxon>
        <taxon>Pseudomonadati</taxon>
        <taxon>Pseudomonadota</taxon>
        <taxon>Betaproteobacteria</taxon>
        <taxon>Burkholderiales</taxon>
        <taxon>Candidatus Ichthyocystis</taxon>
    </lineage>
</organism>
<accession>A0A0S4M0Z0</accession>
<keyword evidence="5" id="KW-1185">Reference proteome</keyword>
<dbReference type="SUPFAM" id="SSF53955">
    <property type="entry name" value="Lysozyme-like"/>
    <property type="match status" value="1"/>
</dbReference>
<reference evidence="5" key="1">
    <citation type="submission" date="2015-11" db="EMBL/GenBank/DDBJ databases">
        <authorList>
            <person name="Seth-Smith H.M.B."/>
        </authorList>
    </citation>
    <scope>NUCLEOTIDE SEQUENCE [LARGE SCALE GENOMIC DNA]</scope>
    <source>
        <strain evidence="5">2013Ark11</strain>
    </source>
</reference>
<dbReference type="Pfam" id="PF01464">
    <property type="entry name" value="SLT"/>
    <property type="match status" value="1"/>
</dbReference>
<feature type="transmembrane region" description="Helical" evidence="2">
    <location>
        <begin position="7"/>
        <end position="29"/>
    </location>
</feature>
<dbReference type="STRING" id="1561003.Ark11_0432"/>
<dbReference type="RefSeq" id="WP_242641376.1">
    <property type="nucleotide sequence ID" value="NZ_FLSL01000086.1"/>
</dbReference>
<comment type="similarity">
    <text evidence="1">Belongs to the transglycosylase Slt family.</text>
</comment>
<evidence type="ECO:0000256" key="2">
    <source>
        <dbReference type="SAM" id="Phobius"/>
    </source>
</evidence>
<proteinExistence type="inferred from homology"/>
<sequence length="194" mass="23084">MSFLKRKIIICIDSLIVFIKMFLLSFFLWPSAVFPYTREELLPSYNEIDSFSSYAQKWSWLIDMSVRLRRWIVNPEERIQFLTAVHKESIRFGLDPQFVLAVIQVESGFKKYAVSSTGAQGYMQIMPFWRKFIGSSKDNLFDLHTSIRYGCLILRYYIDQEKGDVLRALQRYNGSKGSIDYPYRVWSSWVMFWK</sequence>
<gene>
    <name evidence="4" type="ORF">Ark11_0432</name>
</gene>
<feature type="domain" description="Transglycosylase SLT" evidence="3">
    <location>
        <begin position="86"/>
        <end position="178"/>
    </location>
</feature>
<dbReference type="PANTHER" id="PTHR37423">
    <property type="entry name" value="SOLUBLE LYTIC MUREIN TRANSGLYCOSYLASE-RELATED"/>
    <property type="match status" value="1"/>
</dbReference>
<name>A0A0S4M0Z0_9BURK</name>
<dbReference type="InterPro" id="IPR008258">
    <property type="entry name" value="Transglycosylase_SLT_dom_1"/>
</dbReference>
<dbReference type="InterPro" id="IPR023346">
    <property type="entry name" value="Lysozyme-like_dom_sf"/>
</dbReference>
<keyword evidence="2" id="KW-1133">Transmembrane helix</keyword>
<dbReference type="AlphaFoldDB" id="A0A0S4M0Z0"/>
<evidence type="ECO:0000313" key="4">
    <source>
        <dbReference type="EMBL" id="CUT17281.1"/>
    </source>
</evidence>
<keyword evidence="2" id="KW-0472">Membrane</keyword>
<keyword evidence="2" id="KW-0812">Transmembrane</keyword>
<dbReference type="CDD" id="cd00254">
    <property type="entry name" value="LT-like"/>
    <property type="match status" value="1"/>
</dbReference>
<dbReference type="PANTHER" id="PTHR37423:SF2">
    <property type="entry name" value="MEMBRANE-BOUND LYTIC MUREIN TRANSGLYCOSYLASE C"/>
    <property type="match status" value="1"/>
</dbReference>
<protein>
    <submittedName>
        <fullName evidence="4">Putative transglycosylase</fullName>
    </submittedName>
</protein>
<dbReference type="EMBL" id="LN906597">
    <property type="protein sequence ID" value="CUT17281.1"/>
    <property type="molecule type" value="Genomic_DNA"/>
</dbReference>
<evidence type="ECO:0000256" key="1">
    <source>
        <dbReference type="ARBA" id="ARBA00007734"/>
    </source>
</evidence>
<evidence type="ECO:0000259" key="3">
    <source>
        <dbReference type="Pfam" id="PF01464"/>
    </source>
</evidence>
<dbReference type="Gene3D" id="1.10.530.10">
    <property type="match status" value="1"/>
</dbReference>
<evidence type="ECO:0000313" key="5">
    <source>
        <dbReference type="Proteomes" id="UP000198651"/>
    </source>
</evidence>